<name>A0AC59YZQ7_RANTA</name>
<sequence length="129" mass="13928">MSPFRPEEGQVTFTTSSAAWVRDWGGMRRRGVWQGPGVGGGKGLDLTAGSINSRCHHSHHHCGFGSKLLGLKSHSAIYYIAGLVTQLRLILGTPWGVACQAPLSLGIFQARILEWVAISFSSGPSRLRN</sequence>
<accession>A0AC59YZQ7</accession>
<reference evidence="1" key="2">
    <citation type="submission" date="2025-03" db="EMBL/GenBank/DDBJ databases">
        <authorList>
            <consortium name="ELIXIR-Norway"/>
            <consortium name="Elixir Norway"/>
        </authorList>
    </citation>
    <scope>NUCLEOTIDE SEQUENCE</scope>
</reference>
<gene>
    <name evidence="1" type="ORF">MRATA1EN22A_LOCUS12157</name>
</gene>
<reference evidence="1" key="1">
    <citation type="submission" date="2023-05" db="EMBL/GenBank/DDBJ databases">
        <authorList>
            <consortium name="ELIXIR-Norway"/>
        </authorList>
    </citation>
    <scope>NUCLEOTIDE SEQUENCE</scope>
</reference>
<dbReference type="Proteomes" id="UP001162501">
    <property type="component" value="Chromosome 21"/>
</dbReference>
<protein>
    <submittedName>
        <fullName evidence="1">Uncharacterized protein</fullName>
    </submittedName>
</protein>
<dbReference type="EMBL" id="OX596105">
    <property type="protein sequence ID" value="CAN0108197.1"/>
    <property type="molecule type" value="Genomic_DNA"/>
</dbReference>
<evidence type="ECO:0000313" key="1">
    <source>
        <dbReference type="EMBL" id="CAN0108197.1"/>
    </source>
</evidence>
<organism evidence="1 2">
    <name type="scientific">Rangifer tarandus platyrhynchus</name>
    <name type="common">Svalbard reindeer</name>
    <dbReference type="NCBI Taxonomy" id="3082113"/>
    <lineage>
        <taxon>Eukaryota</taxon>
        <taxon>Metazoa</taxon>
        <taxon>Chordata</taxon>
        <taxon>Craniata</taxon>
        <taxon>Vertebrata</taxon>
        <taxon>Euteleostomi</taxon>
        <taxon>Mammalia</taxon>
        <taxon>Eutheria</taxon>
        <taxon>Laurasiatheria</taxon>
        <taxon>Artiodactyla</taxon>
        <taxon>Ruminantia</taxon>
        <taxon>Pecora</taxon>
        <taxon>Cervidae</taxon>
        <taxon>Odocoileinae</taxon>
        <taxon>Rangifer</taxon>
    </lineage>
</organism>
<evidence type="ECO:0000313" key="2">
    <source>
        <dbReference type="Proteomes" id="UP001162501"/>
    </source>
</evidence>
<proteinExistence type="predicted"/>